<dbReference type="RefSeq" id="XP_016237110.1">
    <property type="nucleotide sequence ID" value="XM_016378433.1"/>
</dbReference>
<reference evidence="3 4" key="1">
    <citation type="submission" date="2015-01" db="EMBL/GenBank/DDBJ databases">
        <title>The Genome Sequence of Exophiala spinifera CBS89968.</title>
        <authorList>
            <consortium name="The Broad Institute Genomics Platform"/>
            <person name="Cuomo C."/>
            <person name="de Hoog S."/>
            <person name="Gorbushina A."/>
            <person name="Stielow B."/>
            <person name="Teixiera M."/>
            <person name="Abouelleil A."/>
            <person name="Chapman S.B."/>
            <person name="Priest M."/>
            <person name="Young S.K."/>
            <person name="Wortman J."/>
            <person name="Nusbaum C."/>
            <person name="Birren B."/>
        </authorList>
    </citation>
    <scope>NUCLEOTIDE SEQUENCE [LARGE SCALE GENOMIC DNA]</scope>
    <source>
        <strain evidence="3 4">CBS 89968</strain>
    </source>
</reference>
<gene>
    <name evidence="3" type="ORF">PV08_04084</name>
</gene>
<dbReference type="PANTHER" id="PTHR37539:SF1">
    <property type="entry name" value="ER-BOUND OXYGENASE MPAB_MPAB'_RUBBER OXYGENASE CATALYTIC DOMAIN-CONTAINING PROTEIN"/>
    <property type="match status" value="1"/>
</dbReference>
<dbReference type="Proteomes" id="UP000053328">
    <property type="component" value="Unassembled WGS sequence"/>
</dbReference>
<evidence type="ECO:0000259" key="2">
    <source>
        <dbReference type="Pfam" id="PF09995"/>
    </source>
</evidence>
<evidence type="ECO:0000313" key="3">
    <source>
        <dbReference type="EMBL" id="KIW16894.1"/>
    </source>
</evidence>
<dbReference type="EMBL" id="KN847494">
    <property type="protein sequence ID" value="KIW16894.1"/>
    <property type="molecule type" value="Genomic_DNA"/>
</dbReference>
<dbReference type="InterPro" id="IPR018713">
    <property type="entry name" value="MPAB/Lcp_cat_dom"/>
</dbReference>
<dbReference type="PANTHER" id="PTHR37539">
    <property type="entry name" value="SECRETED PROTEIN-RELATED"/>
    <property type="match status" value="1"/>
</dbReference>
<protein>
    <recommendedName>
        <fullName evidence="2">ER-bound oxygenase mpaB/mpaB'/Rubber oxygenase catalytic domain-containing protein</fullName>
    </recommendedName>
</protein>
<keyword evidence="4" id="KW-1185">Reference proteome</keyword>
<dbReference type="AlphaFoldDB" id="A0A0D2BZW6"/>
<dbReference type="GO" id="GO:0016491">
    <property type="term" value="F:oxidoreductase activity"/>
    <property type="evidence" value="ECO:0007669"/>
    <property type="project" value="InterPro"/>
</dbReference>
<evidence type="ECO:0000256" key="1">
    <source>
        <dbReference type="SAM" id="MobiDB-lite"/>
    </source>
</evidence>
<dbReference type="InterPro" id="IPR037473">
    <property type="entry name" value="Lcp-like"/>
</dbReference>
<evidence type="ECO:0000313" key="4">
    <source>
        <dbReference type="Proteomes" id="UP000053328"/>
    </source>
</evidence>
<sequence length="499" mass="55958">MGPSKVSSPTPGKLAKAWNYPFVWTEHHQTPEQYDHLKYTCDTLAEECLDFLNGLQPSEGQLLNGQADAKDGSGGARASPQKKKKDLYALFRDHHAENEKTQKLWEQVTTIPEWVDWDQIARGQDVFFRYGEPILIGLTYQSLVGGTASARATEVLSRTGGFGIKNVWRRMLETTQFILECTNDLDSIKPGGAGFASCLRVRFLHATVRHRILQIAERHPSYYSTEKWCIPINDLDCIGTIAVFGATVVWQSLPRQGIHLRPQEIEDFIALWRLVGFYMGTPTDHFSTPEKARAIMESLYMYEYTPSETSKLHANNIILAVSENAPTPTSRSYLEANARWLNGDGLSDALGIGRPGLYYRTLIAGQCLLLKMTCYTARAVPFLDRSRLRSVRKMVWTSITSPGSGLQELTTFDFKHVPNVGDHSKNQGSELSWAEKKSKPFWTTDRKTLATLLFLGVTTVAVTWGLAKAALVTYRAADPQIEKWSAFLGSRIAAAYVHK</sequence>
<accession>A0A0D2BZW6</accession>
<organism evidence="3 4">
    <name type="scientific">Exophiala spinifera</name>
    <dbReference type="NCBI Taxonomy" id="91928"/>
    <lineage>
        <taxon>Eukaryota</taxon>
        <taxon>Fungi</taxon>
        <taxon>Dikarya</taxon>
        <taxon>Ascomycota</taxon>
        <taxon>Pezizomycotina</taxon>
        <taxon>Eurotiomycetes</taxon>
        <taxon>Chaetothyriomycetidae</taxon>
        <taxon>Chaetothyriales</taxon>
        <taxon>Herpotrichiellaceae</taxon>
        <taxon>Exophiala</taxon>
    </lineage>
</organism>
<feature type="region of interest" description="Disordered" evidence="1">
    <location>
        <begin position="62"/>
        <end position="83"/>
    </location>
</feature>
<dbReference type="Pfam" id="PF09995">
    <property type="entry name" value="MPAB_Lcp_cat"/>
    <property type="match status" value="1"/>
</dbReference>
<dbReference type="GeneID" id="27331167"/>
<dbReference type="STRING" id="91928.A0A0D2BZW6"/>
<dbReference type="OrthoDB" id="6361347at2759"/>
<name>A0A0D2BZW6_9EURO</name>
<dbReference type="HOGENOM" id="CLU_042166_0_0_1"/>
<dbReference type="VEuPathDB" id="FungiDB:PV08_04084"/>
<feature type="domain" description="ER-bound oxygenase mpaB/mpaB'/Rubber oxygenase catalytic" evidence="2">
    <location>
        <begin position="157"/>
        <end position="354"/>
    </location>
</feature>
<proteinExistence type="predicted"/>